<keyword evidence="1" id="KW-0539">Nucleus</keyword>
<dbReference type="SUPFAM" id="SSF57701">
    <property type="entry name" value="Zn2/Cys6 DNA-binding domain"/>
    <property type="match status" value="1"/>
</dbReference>
<dbReference type="CDD" id="cd00067">
    <property type="entry name" value="GAL4"/>
    <property type="match status" value="1"/>
</dbReference>
<dbReference type="AlphaFoldDB" id="A0AAN6S4N5"/>
<dbReference type="PROSITE" id="PS50048">
    <property type="entry name" value="ZN2_CY6_FUNGAL_2"/>
    <property type="match status" value="1"/>
</dbReference>
<dbReference type="Gene3D" id="4.10.240.10">
    <property type="entry name" value="Zn(2)-C6 fungal-type DNA-binding domain"/>
    <property type="match status" value="1"/>
</dbReference>
<dbReference type="Proteomes" id="UP001303473">
    <property type="component" value="Unassembled WGS sequence"/>
</dbReference>
<sequence>MVFCGKASQGCQNCRTRRIKCDKVRPQCTQCIRVGKACPGYRDRLSLMFRDESTKVIQKAHAQWGMPEPPSSEAGEPSHCWPTSASAPVFANYHSDSTARRPRFKPETPTDDYGLILANVPKAIYATKVDQAIHFYLEHYVIGYPDEPRASEELHDKRWVHNRELQDIMAAIGLAGLSNLTGDKELYTMARQKYGLALQHTASSLQNLQGLDLEFAVRSVVMLAMFEVIRSNTEPSNTTRAHIMGGAALLRSFIPLHRAPSRGLRALLQLCFSMFIPCVVVGIPLPEIFFEWITLSEKLVMDQDKPSLELICTITRFVQLSAYVRGHALSDGRPTTTRIIRELVDLDAQLERWEEQCQIQGQGGQGIWVFAEERCGGGGPSSEGVFFFENCHHMYTDLWTARVWNHYRWARISVDQMLCECVERFPSSSSLTLLISATQQQLYLRSISRMARDTLISIPTHWRHPKMDKPHRDCLDRTRGGVGMGAAGVPTLLFQIKVVACAPGVPYSYWSWAVGVLDTIWADTGILQAKALADLLRVHQDKLQQQHILPEAIILKKEESDD</sequence>
<keyword evidence="4" id="KW-1185">Reference proteome</keyword>
<dbReference type="GO" id="GO:0000981">
    <property type="term" value="F:DNA-binding transcription factor activity, RNA polymerase II-specific"/>
    <property type="evidence" value="ECO:0007669"/>
    <property type="project" value="InterPro"/>
</dbReference>
<reference evidence="4" key="1">
    <citation type="journal article" date="2023" name="Mol. Phylogenet. Evol.">
        <title>Genome-scale phylogeny and comparative genomics of the fungal order Sordariales.</title>
        <authorList>
            <person name="Hensen N."/>
            <person name="Bonometti L."/>
            <person name="Westerberg I."/>
            <person name="Brannstrom I.O."/>
            <person name="Guillou S."/>
            <person name="Cros-Aarteil S."/>
            <person name="Calhoun S."/>
            <person name="Haridas S."/>
            <person name="Kuo A."/>
            <person name="Mondo S."/>
            <person name="Pangilinan J."/>
            <person name="Riley R."/>
            <person name="LaButti K."/>
            <person name="Andreopoulos B."/>
            <person name="Lipzen A."/>
            <person name="Chen C."/>
            <person name="Yan M."/>
            <person name="Daum C."/>
            <person name="Ng V."/>
            <person name="Clum A."/>
            <person name="Steindorff A."/>
            <person name="Ohm R.A."/>
            <person name="Martin F."/>
            <person name="Silar P."/>
            <person name="Natvig D.O."/>
            <person name="Lalanne C."/>
            <person name="Gautier V."/>
            <person name="Ament-Velasquez S.L."/>
            <person name="Kruys A."/>
            <person name="Hutchinson M.I."/>
            <person name="Powell A.J."/>
            <person name="Barry K."/>
            <person name="Miller A.N."/>
            <person name="Grigoriev I.V."/>
            <person name="Debuchy R."/>
            <person name="Gladieux P."/>
            <person name="Hiltunen Thoren M."/>
            <person name="Johannesson H."/>
        </authorList>
    </citation>
    <scope>NUCLEOTIDE SEQUENCE [LARGE SCALE GENOMIC DNA]</scope>
    <source>
        <strain evidence="4">CBS 340.73</strain>
    </source>
</reference>
<dbReference type="InterPro" id="IPR001138">
    <property type="entry name" value="Zn2Cys6_DnaBD"/>
</dbReference>
<gene>
    <name evidence="3" type="ORF">QBC46DRAFT_127176</name>
</gene>
<evidence type="ECO:0000256" key="1">
    <source>
        <dbReference type="ARBA" id="ARBA00023242"/>
    </source>
</evidence>
<dbReference type="InterPro" id="IPR036864">
    <property type="entry name" value="Zn2-C6_fun-type_DNA-bd_sf"/>
</dbReference>
<evidence type="ECO:0000313" key="3">
    <source>
        <dbReference type="EMBL" id="KAK3940384.1"/>
    </source>
</evidence>
<dbReference type="PROSITE" id="PS00463">
    <property type="entry name" value="ZN2_CY6_FUNGAL_1"/>
    <property type="match status" value="1"/>
</dbReference>
<protein>
    <submittedName>
        <fullName evidence="3">White-opaque regulator 1</fullName>
    </submittedName>
</protein>
<proteinExistence type="predicted"/>
<dbReference type="PANTHER" id="PTHR38791:SF5">
    <property type="entry name" value="TRANSCRIPTION FACTOR DBAG-RELATED"/>
    <property type="match status" value="1"/>
</dbReference>
<dbReference type="EMBL" id="MU853797">
    <property type="protein sequence ID" value="KAK3940384.1"/>
    <property type="molecule type" value="Genomic_DNA"/>
</dbReference>
<dbReference type="PANTHER" id="PTHR38791">
    <property type="entry name" value="ZN(II)2CYS6 TRANSCRIPTION FACTOR (EUROFUNG)-RELATED-RELATED"/>
    <property type="match status" value="1"/>
</dbReference>
<dbReference type="InterPro" id="IPR053175">
    <property type="entry name" value="DHMBA_Reg_Transcription_Factor"/>
</dbReference>
<dbReference type="GO" id="GO:0008270">
    <property type="term" value="F:zinc ion binding"/>
    <property type="evidence" value="ECO:0007669"/>
    <property type="project" value="InterPro"/>
</dbReference>
<evidence type="ECO:0000259" key="2">
    <source>
        <dbReference type="PROSITE" id="PS50048"/>
    </source>
</evidence>
<comment type="caution">
    <text evidence="3">The sequence shown here is derived from an EMBL/GenBank/DDBJ whole genome shotgun (WGS) entry which is preliminary data.</text>
</comment>
<organism evidence="3 4">
    <name type="scientific">Diplogelasinospora grovesii</name>
    <dbReference type="NCBI Taxonomy" id="303347"/>
    <lineage>
        <taxon>Eukaryota</taxon>
        <taxon>Fungi</taxon>
        <taxon>Dikarya</taxon>
        <taxon>Ascomycota</taxon>
        <taxon>Pezizomycotina</taxon>
        <taxon>Sordariomycetes</taxon>
        <taxon>Sordariomycetidae</taxon>
        <taxon>Sordariales</taxon>
        <taxon>Diplogelasinosporaceae</taxon>
        <taxon>Diplogelasinospora</taxon>
    </lineage>
</organism>
<accession>A0AAN6S4N5</accession>
<feature type="domain" description="Zn(2)-C6 fungal-type" evidence="2">
    <location>
        <begin position="10"/>
        <end position="38"/>
    </location>
</feature>
<dbReference type="SMART" id="SM00066">
    <property type="entry name" value="GAL4"/>
    <property type="match status" value="1"/>
</dbReference>
<evidence type="ECO:0000313" key="4">
    <source>
        <dbReference type="Proteomes" id="UP001303473"/>
    </source>
</evidence>
<dbReference type="Pfam" id="PF00172">
    <property type="entry name" value="Zn_clus"/>
    <property type="match status" value="1"/>
</dbReference>
<name>A0AAN6S4N5_9PEZI</name>